<dbReference type="STRING" id="571913.VV02_12290"/>
<name>A0A0K1JIQ9_9MICO</name>
<dbReference type="OrthoDB" id="110211at2"/>
<sequence length="404" mass="43447">MSDPTPHPTAVNSPLRLGANYVPSRGWFYSWLDLDLDDVRRDLHDLAALGMDHVRIFPVWPWIQPGRGHLRRSAVRDVVSVIRVAAELGLDVCVDLIQGHLSSFDFLPSWALTWHQGSVFEDARVREGLKTYVDVLSAAVAAEPNVFAITVGNEVNNLWPASSTTLATSRDWAAEMVGTIRTAAPGVQVVYSMFDDAFYSPGHPFGPGDATALGDVTSVHSWIFNGTSRLDGPLGPATVSHAAYLCALASACAEDPGRGVWLQEIGAPSPDVPVGDAEVFVERTVEAVTQLPELTAITWWCSHDIDRGQPDFPEREYDLGLVTVDHVAKPIAYALRDAVRQARTQAPSPSPRTITAPADIVASPEDRAAVAPGSAFHRAWVEASQITPARIVLPATSGAVAADG</sequence>
<dbReference type="KEGG" id="lmoi:VV02_12290"/>
<proteinExistence type="predicted"/>
<accession>A0A0K1JIQ9</accession>
<organism evidence="1 2">
    <name type="scientific">Luteipulveratus mongoliensis</name>
    <dbReference type="NCBI Taxonomy" id="571913"/>
    <lineage>
        <taxon>Bacteria</taxon>
        <taxon>Bacillati</taxon>
        <taxon>Actinomycetota</taxon>
        <taxon>Actinomycetes</taxon>
        <taxon>Micrococcales</taxon>
        <taxon>Dermacoccaceae</taxon>
        <taxon>Luteipulveratus</taxon>
    </lineage>
</organism>
<dbReference type="GO" id="GO:0016787">
    <property type="term" value="F:hydrolase activity"/>
    <property type="evidence" value="ECO:0007669"/>
    <property type="project" value="UniProtKB-KW"/>
</dbReference>
<keyword evidence="2" id="KW-1185">Reference proteome</keyword>
<dbReference type="RefSeq" id="WP_052591805.1">
    <property type="nucleotide sequence ID" value="NZ_CP011112.1"/>
</dbReference>
<dbReference type="SUPFAM" id="SSF51445">
    <property type="entry name" value="(Trans)glycosidases"/>
    <property type="match status" value="1"/>
</dbReference>
<gene>
    <name evidence="1" type="ORF">VV02_12290</name>
</gene>
<dbReference type="InterPro" id="IPR017853">
    <property type="entry name" value="GH"/>
</dbReference>
<dbReference type="Proteomes" id="UP000066480">
    <property type="component" value="Chromosome"/>
</dbReference>
<keyword evidence="1" id="KW-0378">Hydrolase</keyword>
<dbReference type="AlphaFoldDB" id="A0A0K1JIQ9"/>
<dbReference type="Gene3D" id="3.20.20.80">
    <property type="entry name" value="Glycosidases"/>
    <property type="match status" value="1"/>
</dbReference>
<evidence type="ECO:0000313" key="1">
    <source>
        <dbReference type="EMBL" id="AKU16465.1"/>
    </source>
</evidence>
<protein>
    <submittedName>
        <fullName evidence="1">Glycosyl hydrolase</fullName>
    </submittedName>
</protein>
<reference evidence="1 2" key="1">
    <citation type="submission" date="2015-03" db="EMBL/GenBank/DDBJ databases">
        <title>Luteipulveratus halotolerans sp. nov., a novel actinobacterium (Dermacoccaceae) from Sarawak, Malaysia.</title>
        <authorList>
            <person name="Juboi H."/>
            <person name="Basik A."/>
            <person name="Shamsul S.S."/>
            <person name="Arnold P."/>
            <person name="Schmitt E.K."/>
            <person name="Sanglier J.-J."/>
            <person name="Yeo T."/>
        </authorList>
    </citation>
    <scope>NUCLEOTIDE SEQUENCE [LARGE SCALE GENOMIC DNA]</scope>
    <source>
        <strain evidence="1 2">MN07-A0370</strain>
    </source>
</reference>
<dbReference type="EMBL" id="CP011112">
    <property type="protein sequence ID" value="AKU16465.1"/>
    <property type="molecule type" value="Genomic_DNA"/>
</dbReference>
<evidence type="ECO:0000313" key="2">
    <source>
        <dbReference type="Proteomes" id="UP000066480"/>
    </source>
</evidence>
<dbReference type="PATRIC" id="fig|571913.6.peg.2504"/>